<dbReference type="EMBL" id="JADJIB010000018">
    <property type="protein sequence ID" value="MBK7274915.1"/>
    <property type="molecule type" value="Genomic_DNA"/>
</dbReference>
<name>A0A935M561_9MICO</name>
<dbReference type="Proteomes" id="UP000726105">
    <property type="component" value="Unassembled WGS sequence"/>
</dbReference>
<dbReference type="AlphaFoldDB" id="A0A935M561"/>
<evidence type="ECO:0000256" key="1">
    <source>
        <dbReference type="SAM" id="MobiDB-lite"/>
    </source>
</evidence>
<evidence type="ECO:0000313" key="2">
    <source>
        <dbReference type="EMBL" id="MBK7274915.1"/>
    </source>
</evidence>
<feature type="compositionally biased region" description="Basic residues" evidence="1">
    <location>
        <begin position="131"/>
        <end position="141"/>
    </location>
</feature>
<reference evidence="2 3" key="1">
    <citation type="submission" date="2020-10" db="EMBL/GenBank/DDBJ databases">
        <title>Connecting structure to function with the recovery of over 1000 high-quality activated sludge metagenome-assembled genomes encoding full-length rRNA genes using long-read sequencing.</title>
        <authorList>
            <person name="Singleton C.M."/>
            <person name="Petriglieri F."/>
            <person name="Kristensen J.M."/>
            <person name="Kirkegaard R.H."/>
            <person name="Michaelsen T.Y."/>
            <person name="Andersen M.H."/>
            <person name="Karst S.M."/>
            <person name="Dueholm M.S."/>
            <person name="Nielsen P.H."/>
            <person name="Albertsen M."/>
        </authorList>
    </citation>
    <scope>NUCLEOTIDE SEQUENCE [LARGE SCALE GENOMIC DNA]</scope>
    <source>
        <strain evidence="2">Ega_18-Q3-R5-49_MAXAC.001</strain>
    </source>
</reference>
<accession>A0A935M561</accession>
<sequence>MTCSWRRRWPTRVSGYVAAIAANVAANWYRAVVSNHCGECDGWHLYRAQRDDAPRVAAMRAEATREAVVLDEWTVVDDYGWEIVVTRFETICRHCRKPFHGQISARGRRATLPRYCTPGHSHRAQEMRKSARERKGRRLAQ</sequence>
<comment type="caution">
    <text evidence="2">The sequence shown here is derived from an EMBL/GenBank/DDBJ whole genome shotgun (WGS) entry which is preliminary data.</text>
</comment>
<feature type="region of interest" description="Disordered" evidence="1">
    <location>
        <begin position="116"/>
        <end position="141"/>
    </location>
</feature>
<gene>
    <name evidence="2" type="ORF">IPI13_17860</name>
</gene>
<evidence type="ECO:0000313" key="3">
    <source>
        <dbReference type="Proteomes" id="UP000726105"/>
    </source>
</evidence>
<proteinExistence type="predicted"/>
<protein>
    <submittedName>
        <fullName evidence="2">Uncharacterized protein</fullName>
    </submittedName>
</protein>
<organism evidence="2 3">
    <name type="scientific">Candidatus Phosphoribacter hodrii</name>
    <dbReference type="NCBI Taxonomy" id="2953743"/>
    <lineage>
        <taxon>Bacteria</taxon>
        <taxon>Bacillati</taxon>
        <taxon>Actinomycetota</taxon>
        <taxon>Actinomycetes</taxon>
        <taxon>Micrococcales</taxon>
        <taxon>Dermatophilaceae</taxon>
        <taxon>Candidatus Phosphoribacter</taxon>
    </lineage>
</organism>